<evidence type="ECO:0000313" key="1">
    <source>
        <dbReference type="EMBL" id="QGH36751.1"/>
    </source>
</evidence>
<dbReference type="InterPro" id="IPR011990">
    <property type="entry name" value="TPR-like_helical_dom_sf"/>
</dbReference>
<gene>
    <name evidence="1" type="ORF">GI584_23030</name>
</gene>
<dbReference type="SUPFAM" id="SSF48452">
    <property type="entry name" value="TPR-like"/>
    <property type="match status" value="1"/>
</dbReference>
<organism evidence="1 2">
    <name type="scientific">Gracilibacillus salitolerans</name>
    <dbReference type="NCBI Taxonomy" id="2663022"/>
    <lineage>
        <taxon>Bacteria</taxon>
        <taxon>Bacillati</taxon>
        <taxon>Bacillota</taxon>
        <taxon>Bacilli</taxon>
        <taxon>Bacillales</taxon>
        <taxon>Bacillaceae</taxon>
        <taxon>Gracilibacillus</taxon>
    </lineage>
</organism>
<name>A0A5Q2TRA5_9BACI</name>
<keyword evidence="2" id="KW-1185">Reference proteome</keyword>
<dbReference type="Proteomes" id="UP000339690">
    <property type="component" value="Chromosome"/>
</dbReference>
<accession>A0A5Q2TRA5</accession>
<protein>
    <recommendedName>
        <fullName evidence="3">Tetratricopeptide repeat protein</fullName>
    </recommendedName>
</protein>
<proteinExistence type="predicted"/>
<dbReference type="EMBL" id="CP045915">
    <property type="protein sequence ID" value="QGH36751.1"/>
    <property type="molecule type" value="Genomic_DNA"/>
</dbReference>
<dbReference type="KEGG" id="grc:GI584_23030"/>
<evidence type="ECO:0008006" key="3">
    <source>
        <dbReference type="Google" id="ProtNLM"/>
    </source>
</evidence>
<dbReference type="RefSeq" id="WP_153792772.1">
    <property type="nucleotide sequence ID" value="NZ_CP045915.1"/>
</dbReference>
<sequence>MVNISEKDIKPLQEKVISLHKEAVEGNEKAVQDLHQMLERVRSNYSDIPLLDAYHGSTMILIARDKTNPLDKLRWSKSGLKLLDEAVSSAPQNIIARLLRGKAAYQLPEKHFHRAQTAIEDYTFLIERQIHGEGFLNIKRYWQLIYELGNVYHRIGQNQHASMCWLRLKNETQDPDFLHLLQLKLKLLEGKPAVEYIPKVESPISKLIRRAVSATESELQPVKAARERRTS</sequence>
<evidence type="ECO:0000313" key="2">
    <source>
        <dbReference type="Proteomes" id="UP000339690"/>
    </source>
</evidence>
<reference evidence="1 2" key="1">
    <citation type="submission" date="2019-11" db="EMBL/GenBank/DDBJ databases">
        <title>Gracilibacillus salitolerans sp. nov., a moderate halophile isolated from a saline soil in northwest China.</title>
        <authorList>
            <person name="Gan L."/>
        </authorList>
    </citation>
    <scope>NUCLEOTIDE SEQUENCE [LARGE SCALE GENOMIC DNA]</scope>
    <source>
        <strain evidence="1 2">SCU50</strain>
    </source>
</reference>
<dbReference type="AlphaFoldDB" id="A0A5Q2TRA5"/>